<dbReference type="PANTHER" id="PTHR21666:SF263">
    <property type="entry name" value="MUREIN HYDROLASE ACTIVATOR NLPD"/>
    <property type="match status" value="1"/>
</dbReference>
<gene>
    <name evidence="4" type="primary">nlpD</name>
    <name evidence="4" type="ORF">PTQ27_03105</name>
</gene>
<protein>
    <submittedName>
        <fullName evidence="4">Murein hydrolase activator NlpD</fullName>
    </submittedName>
</protein>
<comment type="similarity">
    <text evidence="1">Belongs to the E.coli NlpD/Haemophilus LppB family.</text>
</comment>
<dbReference type="InterPro" id="IPR011055">
    <property type="entry name" value="Dup_hybrid_motif"/>
</dbReference>
<feature type="domain" description="LysM" evidence="3">
    <location>
        <begin position="150"/>
        <end position="194"/>
    </location>
</feature>
<dbReference type="InterPro" id="IPR036779">
    <property type="entry name" value="LysM_dom_sf"/>
</dbReference>
<dbReference type="Gene3D" id="2.70.70.10">
    <property type="entry name" value="Glucose Permease (Domain IIA)"/>
    <property type="match status" value="1"/>
</dbReference>
<sequence length="426" mass="44782">MKKQFILLPLVSAVLVACSSNTPAPVVNASGNTELSPGIMQPVNTTNTINSSGGWQSDIQSTSMPEAMTTAPAQTVPQPISTPQPIAAVPQPVVTNPVITEQPAQPTTTTKVVKKTKTVEKKVDQNFEIPRDANNAPMYSQIQKGFYDGSTYTVRKGDTMFLIAYIVGKDVKEIAALNNMSEPYQLNVGQKIKTGKSATETITVEETITVPVEPQITYQQGANGTVYASDGNITGPVKAKTAETNVEVANSAIKATAGTVAPAVTASVGTATPTETRTVSTIRATAGTPTATTVNNTTAAPASAIKWQWPTNGRVISGFSSAEGGNKGLDIAGTKGQDVRAAAAGKVVYAGNALQGYGNLIIIKHTDDFLSAYAHNDTINVKEQSNVKAGQKIATLGSTGTNTNKLHFEIRYKGKSVDPARYLPRK</sequence>
<dbReference type="Proteomes" id="UP001221909">
    <property type="component" value="Unassembled WGS sequence"/>
</dbReference>
<evidence type="ECO:0000256" key="1">
    <source>
        <dbReference type="ARBA" id="ARBA00038420"/>
    </source>
</evidence>
<dbReference type="NCBIfam" id="NF008123">
    <property type="entry name" value="PRK10871.1"/>
    <property type="match status" value="1"/>
</dbReference>
<evidence type="ECO:0000313" key="5">
    <source>
        <dbReference type="Proteomes" id="UP001221909"/>
    </source>
</evidence>
<dbReference type="PANTHER" id="PTHR21666">
    <property type="entry name" value="PEPTIDASE-RELATED"/>
    <property type="match status" value="1"/>
</dbReference>
<comment type="caution">
    <text evidence="4">The sequence shown here is derived from an EMBL/GenBank/DDBJ whole genome shotgun (WGS) entry which is preliminary data.</text>
</comment>
<dbReference type="SMART" id="SM00257">
    <property type="entry name" value="LysM"/>
    <property type="match status" value="1"/>
</dbReference>
<evidence type="ECO:0000256" key="2">
    <source>
        <dbReference type="SAM" id="SignalP"/>
    </source>
</evidence>
<keyword evidence="4" id="KW-0378">Hydrolase</keyword>
<proteinExistence type="inferred from homology"/>
<keyword evidence="2" id="KW-0732">Signal</keyword>
<dbReference type="Pfam" id="PF01551">
    <property type="entry name" value="Peptidase_M23"/>
    <property type="match status" value="1"/>
</dbReference>
<evidence type="ECO:0000313" key="4">
    <source>
        <dbReference type="EMBL" id="MDD0823460.1"/>
    </source>
</evidence>
<dbReference type="PROSITE" id="PS51257">
    <property type="entry name" value="PROKAR_LIPOPROTEIN"/>
    <property type="match status" value="1"/>
</dbReference>
<reference evidence="4 5" key="1">
    <citation type="submission" date="2023-02" db="EMBL/GenBank/DDBJ databases">
        <title>Mannheimia cairiniae sp. nov., a novel species of Mannheimia obtained from moscovy ducks (Cairina moschata) and reclassification of Mannheimia ovis as heterotypic synonym of Mannheimia pernigra.</title>
        <authorList>
            <person name="Christensen H."/>
        </authorList>
    </citation>
    <scope>NUCLEOTIDE SEQUENCE [LARGE SCALE GENOMIC DNA]</scope>
    <source>
        <strain evidence="4 5">AT1</strain>
    </source>
</reference>
<dbReference type="Pfam" id="PF01476">
    <property type="entry name" value="LysM"/>
    <property type="match status" value="1"/>
</dbReference>
<feature type="signal peptide" evidence="2">
    <location>
        <begin position="1"/>
        <end position="24"/>
    </location>
</feature>
<dbReference type="RefSeq" id="WP_273749502.1">
    <property type="nucleotide sequence ID" value="NZ_JAQSJE010000002.1"/>
</dbReference>
<dbReference type="CDD" id="cd12797">
    <property type="entry name" value="M23_peptidase"/>
    <property type="match status" value="1"/>
</dbReference>
<dbReference type="Gene3D" id="3.10.350.10">
    <property type="entry name" value="LysM domain"/>
    <property type="match status" value="1"/>
</dbReference>
<dbReference type="InterPro" id="IPR050570">
    <property type="entry name" value="Cell_wall_metabolism_enzyme"/>
</dbReference>
<dbReference type="GO" id="GO:0016787">
    <property type="term" value="F:hydrolase activity"/>
    <property type="evidence" value="ECO:0007669"/>
    <property type="project" value="UniProtKB-KW"/>
</dbReference>
<accession>A0ABT5MMZ0</accession>
<dbReference type="SUPFAM" id="SSF51261">
    <property type="entry name" value="Duplicated hybrid motif"/>
    <property type="match status" value="1"/>
</dbReference>
<name>A0ABT5MMZ0_9PAST</name>
<dbReference type="InterPro" id="IPR016047">
    <property type="entry name" value="M23ase_b-sheet_dom"/>
</dbReference>
<dbReference type="PROSITE" id="PS51782">
    <property type="entry name" value="LYSM"/>
    <property type="match status" value="1"/>
</dbReference>
<dbReference type="CDD" id="cd00118">
    <property type="entry name" value="LysM"/>
    <property type="match status" value="1"/>
</dbReference>
<evidence type="ECO:0000259" key="3">
    <source>
        <dbReference type="PROSITE" id="PS51782"/>
    </source>
</evidence>
<feature type="chain" id="PRO_5046312127" evidence="2">
    <location>
        <begin position="25"/>
        <end position="426"/>
    </location>
</feature>
<dbReference type="InterPro" id="IPR018392">
    <property type="entry name" value="LysM"/>
</dbReference>
<organism evidence="4 5">
    <name type="scientific">Mannheimia cairinae</name>
    <dbReference type="NCBI Taxonomy" id="3025936"/>
    <lineage>
        <taxon>Bacteria</taxon>
        <taxon>Pseudomonadati</taxon>
        <taxon>Pseudomonadota</taxon>
        <taxon>Gammaproteobacteria</taxon>
        <taxon>Pasteurellales</taxon>
        <taxon>Pasteurellaceae</taxon>
        <taxon>Mannheimia</taxon>
    </lineage>
</organism>
<dbReference type="EMBL" id="JAQSJE010000002">
    <property type="protein sequence ID" value="MDD0823460.1"/>
    <property type="molecule type" value="Genomic_DNA"/>
</dbReference>
<keyword evidence="5" id="KW-1185">Reference proteome</keyword>